<evidence type="ECO:0000259" key="1">
    <source>
        <dbReference type="Pfam" id="PF06985"/>
    </source>
</evidence>
<dbReference type="Proteomes" id="UP001628179">
    <property type="component" value="Unassembled WGS sequence"/>
</dbReference>
<dbReference type="RefSeq" id="XP_070914747.1">
    <property type="nucleotide sequence ID" value="XM_071058646.1"/>
</dbReference>
<organism evidence="2 3">
    <name type="scientific">Madurella fahalii</name>
    <dbReference type="NCBI Taxonomy" id="1157608"/>
    <lineage>
        <taxon>Eukaryota</taxon>
        <taxon>Fungi</taxon>
        <taxon>Dikarya</taxon>
        <taxon>Ascomycota</taxon>
        <taxon>Pezizomycotina</taxon>
        <taxon>Sordariomycetes</taxon>
        <taxon>Sordariomycetidae</taxon>
        <taxon>Sordariales</taxon>
        <taxon>Sordariales incertae sedis</taxon>
        <taxon>Madurella</taxon>
    </lineage>
</organism>
<reference evidence="2 3" key="1">
    <citation type="submission" date="2024-09" db="EMBL/GenBank/DDBJ databases">
        <title>Itraconazole resistance in Madurella fahalii resulting from another homologue of gene encoding cytochrome P450 14-alpha sterol demethylase (CYP51).</title>
        <authorList>
            <person name="Yoshioka I."/>
            <person name="Fahal A.H."/>
            <person name="Kaneko S."/>
            <person name="Yaguchi T."/>
        </authorList>
    </citation>
    <scope>NUCLEOTIDE SEQUENCE [LARGE SCALE GENOMIC DNA]</scope>
    <source>
        <strain evidence="2 3">IFM 68171</strain>
    </source>
</reference>
<gene>
    <name evidence="2" type="ORF">MFIFM68171_03225</name>
</gene>
<name>A0ABQ0G5K4_9PEZI</name>
<proteinExistence type="predicted"/>
<dbReference type="PANTHER" id="PTHR33112:SF16">
    <property type="entry name" value="HETEROKARYON INCOMPATIBILITY DOMAIN-CONTAINING PROTEIN"/>
    <property type="match status" value="1"/>
</dbReference>
<evidence type="ECO:0000313" key="2">
    <source>
        <dbReference type="EMBL" id="GAB1313015.1"/>
    </source>
</evidence>
<dbReference type="InterPro" id="IPR010730">
    <property type="entry name" value="HET"/>
</dbReference>
<comment type="caution">
    <text evidence="2">The sequence shown here is derived from an EMBL/GenBank/DDBJ whole genome shotgun (WGS) entry which is preliminary data.</text>
</comment>
<sequence>MDTHQAISFLQDIRERLQHPDPGRPDLRSFTFEKPHTCGHCETIRLDLGIKKPVYICFECRHEGVGKTSNNGQYVCASCGRSFAATGGDDLWYSAVLDHNVLQAADAARAGCELYRWIAEKTVGYISTVTKKWDTEEAMDVIAKYCRFQISGISSMNSGQGGQCVLSFKLVCSGAVSEGHPSHSTFLGTLPAWAAASDPASKYILSRPYERDVKSQESMLFAQQCFQACMRNHPWCRTDQIGHLSLARKVKELLPREKVYFSDIPTRLIDVGKHDSPHLKLVETADNTVLMKAVAEAGFMALSYCWGGDQPAKLLKAKLEGYKQNIDSSELPQTVQDAVWVARVTGFRYLWIDSLCIYQDDDDGRGNNPDKESEITRMASYYGRATITLCAASAEKAVDGFLGAREDPTFAVGPIRIQLGLKETGQAIGHVYLIEETDPPPAEPTTTRGWTLQESLLSRRVLIFGRRQLYWSCLNSFGGCGGNLVTLTDRTIPGVQSLVDGIYPVGSLIDQPTSIQWGVIVRDYTQRDLGRGEDKLWAVSALAQHMVAVSKKRGEDPLYAAGLLVDLRQPGTWLPQLLWHLISPKLTRPNTYRAPSWSWASVDGPVMVPSWTPSLTEYAAVESWKVELSVPAAQYGALNGGHIVLTARVQPLSHARAASEVSWAKKKTGIQYDNYYSYGPLGQEEGSESRWALILLADSFDDRKTIEEGLESRQLESELLLVGMRPLTGELVGVEGILVEPLACDASVKSYERRGSFQLRAGIQKGGRPESSVFRFFDNAEKVTLRIV</sequence>
<feature type="domain" description="Heterokaryon incompatibility" evidence="1">
    <location>
        <begin position="299"/>
        <end position="454"/>
    </location>
</feature>
<keyword evidence="3" id="KW-1185">Reference proteome</keyword>
<protein>
    <recommendedName>
        <fullName evidence="1">Heterokaryon incompatibility domain-containing protein</fullName>
    </recommendedName>
</protein>
<accession>A0ABQ0G5K4</accession>
<dbReference type="PANTHER" id="PTHR33112">
    <property type="entry name" value="DOMAIN PROTEIN, PUTATIVE-RELATED"/>
    <property type="match status" value="1"/>
</dbReference>
<dbReference type="Pfam" id="PF06985">
    <property type="entry name" value="HET"/>
    <property type="match status" value="1"/>
</dbReference>
<evidence type="ECO:0000313" key="3">
    <source>
        <dbReference type="Proteomes" id="UP001628179"/>
    </source>
</evidence>
<dbReference type="GeneID" id="98173969"/>
<dbReference type="EMBL" id="BAAFSV010000002">
    <property type="protein sequence ID" value="GAB1313015.1"/>
    <property type="molecule type" value="Genomic_DNA"/>
</dbReference>